<feature type="region of interest" description="Disordered" evidence="2">
    <location>
        <begin position="1295"/>
        <end position="1362"/>
    </location>
</feature>
<feature type="region of interest" description="Disordered" evidence="2">
    <location>
        <begin position="153"/>
        <end position="172"/>
    </location>
</feature>
<gene>
    <name evidence="3" type="ORF">K504DRAFT_462253</name>
</gene>
<feature type="compositionally biased region" description="Basic residues" evidence="2">
    <location>
        <begin position="1322"/>
        <end position="1331"/>
    </location>
</feature>
<feature type="compositionally biased region" description="Polar residues" evidence="2">
    <location>
        <begin position="1621"/>
        <end position="1651"/>
    </location>
</feature>
<dbReference type="EMBL" id="MU005765">
    <property type="protein sequence ID" value="KAF2713754.1"/>
    <property type="molecule type" value="Genomic_DNA"/>
</dbReference>
<sequence>MVDKGKQPATSCRPSRLRNEINPDSTDNDQRLEQSHIQVPDCDIVVPETQLEPEFDSGEDETVSPQTKAVLAKLKITRPHKAPETVPFRINFLSRPNFHGDRPKSPEFSPWQAPSTAPRPTTKSDVTVSQREPHKVPESVPEFTVLTPVLEPAIDDTGKDEDNGLPRPSANLLPVKKRNKRNGWQSKRLTKLPVSQHEPGFAPEHEPELNSFAEAVGEKPAAADGILEPPCVLDESQVDDHHRMLGPAFASHEVGGDDSLGISPIQSDFVSTKDEKRFRPSVRKSKKGNKIRKALPGTRRNAESWPLRLPHGERRSDLSHQMSEDQPAILDVMPHDLIDHEPPANGADHANMAAEEQALEAVGCYHDHVSQGPDEHIHSSDMVRVGRMDTRSQQVFTAVEEHPRSPDAGREGVAVNGCEPISPIVNEYPEPLDLGVDATAATQPTTKRRHTVIGHVLAAKQRQTHDANSLGMEVSQHGAPESHTLDNPEGMPISYADDRAMDGILRPVAGPSRVLRGRNKRPRLTAGYPYASTIKPGKFSQDIQISPAVVNALNTVRLAVESDMSKATAAYSYQLEERDNRVVSLKGELFSKDDTIKQLEDAGTVMRLKLNTQTDRARQLSTWVDGLEHDHEKNRETTKTYHDAVNKAWNEKVAEMEGEKAELRRQTQDTIVALEKSHRSVNRVMVECHEKLLLSEQKKNALVHALLTQDALLESEKRKSAYLEEQIKSTLHNIQEQLEKSNNTVFEKLSSIQTSVSDTTADEARDSCLNKCVDVLNSLRATPFLTVKDTQKAEAMLRFVHESFDLKLGSLSESVKEKSFPSDDLQNFIQIQLAKMKADILQYDEVSAECQKVRQTNHHLNKQLEAQKEHHEKLNARVGSLIQSETDLKSRSSGLEAELNALKDVVRSRDLVPSNQQQEVIALHGQLKQAQDDLHATMEKLNGSEKLAQDCQIKYTDFVKKGHKFKERYTQDTEKKFEEKRRDMEVDCRKRIEEIHAKLGNDVHRLTRERDDKHKALQTTVRELEATRDVLQRAQQEIRNAEAETNTIRKEKTNIETKLETAHCVMQQSSSNTSELVNIRTQLQQTQDLLQVKEQELDHLQQEHDTLQCKSSVLQESINEFQIQVSGCQSIIETMRREADILIAEKRKNDRAALQEALNQNDTLKEEKQDIESSIERHRSKEVALKDAQVRLLREAEELREEVAELQAAKKVEVEKSQRVRKEADEELQRIETKSRSEIDELQRRLKQAQEALQEADVKFKQSHQSWHDKLEIHERVSNQKINELIERRKDEIRERVQEEQTPPQNLATTIRNPASTSKSPHTGKTRKTVNRRNSYNMVATTSQASRPYESPPRANCAGEPSDNFQRVDAFYSGDLGTRESLGEEGVSMFDSDCELVPETQLEGPRMSVQRFEEDVASSAGPKGSLMVEFSLDVSDEILHDEAEKELPRQRKRHEAPSCASNRVHADRPSAETRNQTPSEPSRNLGLDPYSYDRSKSQANTASRMVAPRDRTNQDGMLDSNAIGFRQSSHRGSHASSPDLLHQNGPRVIHGPHHTGKPEPLYADRKENLSRVTTPGAHSKRKSTVSHDERSTPLTKKGKKTGQNNVSSIPHHSPHVPDVANQLQKPTRTPSQTVATGSGAYTSRRTRTGTQYGPPFV</sequence>
<feature type="region of interest" description="Disordered" evidence="2">
    <location>
        <begin position="1443"/>
        <end position="1657"/>
    </location>
</feature>
<feature type="compositionally biased region" description="Polar residues" evidence="2">
    <location>
        <begin position="112"/>
        <end position="130"/>
    </location>
</feature>
<name>A0A6G1KLN9_9PLEO</name>
<reference evidence="3" key="1">
    <citation type="journal article" date="2020" name="Stud. Mycol.">
        <title>101 Dothideomycetes genomes: a test case for predicting lifestyles and emergence of pathogens.</title>
        <authorList>
            <person name="Haridas S."/>
            <person name="Albert R."/>
            <person name="Binder M."/>
            <person name="Bloem J."/>
            <person name="Labutti K."/>
            <person name="Salamov A."/>
            <person name="Andreopoulos B."/>
            <person name="Baker S."/>
            <person name="Barry K."/>
            <person name="Bills G."/>
            <person name="Bluhm B."/>
            <person name="Cannon C."/>
            <person name="Castanera R."/>
            <person name="Culley D."/>
            <person name="Daum C."/>
            <person name="Ezra D."/>
            <person name="Gonzalez J."/>
            <person name="Henrissat B."/>
            <person name="Kuo A."/>
            <person name="Liang C."/>
            <person name="Lipzen A."/>
            <person name="Lutzoni F."/>
            <person name="Magnuson J."/>
            <person name="Mondo S."/>
            <person name="Nolan M."/>
            <person name="Ohm R."/>
            <person name="Pangilinan J."/>
            <person name="Park H.-J."/>
            <person name="Ramirez L."/>
            <person name="Alfaro M."/>
            <person name="Sun H."/>
            <person name="Tritt A."/>
            <person name="Yoshinaga Y."/>
            <person name="Zwiers L.-H."/>
            <person name="Turgeon B."/>
            <person name="Goodwin S."/>
            <person name="Spatafora J."/>
            <person name="Crous P."/>
            <person name="Grigoriev I."/>
        </authorList>
    </citation>
    <scope>NUCLEOTIDE SEQUENCE</scope>
    <source>
        <strain evidence="3">CBS 279.74</strain>
    </source>
</reference>
<organism evidence="3 4">
    <name type="scientific">Pleomassaria siparia CBS 279.74</name>
    <dbReference type="NCBI Taxonomy" id="1314801"/>
    <lineage>
        <taxon>Eukaryota</taxon>
        <taxon>Fungi</taxon>
        <taxon>Dikarya</taxon>
        <taxon>Ascomycota</taxon>
        <taxon>Pezizomycotina</taxon>
        <taxon>Dothideomycetes</taxon>
        <taxon>Pleosporomycetidae</taxon>
        <taxon>Pleosporales</taxon>
        <taxon>Pleomassariaceae</taxon>
        <taxon>Pleomassaria</taxon>
    </lineage>
</organism>
<protein>
    <submittedName>
        <fullName evidence="3">Uncharacterized protein</fullName>
    </submittedName>
</protein>
<keyword evidence="4" id="KW-1185">Reference proteome</keyword>
<evidence type="ECO:0000256" key="2">
    <source>
        <dbReference type="SAM" id="MobiDB-lite"/>
    </source>
</evidence>
<accession>A0A6G1KLN9</accession>
<proteinExistence type="predicted"/>
<evidence type="ECO:0000256" key="1">
    <source>
        <dbReference type="SAM" id="Coils"/>
    </source>
</evidence>
<feature type="compositionally biased region" description="Basic residues" evidence="2">
    <location>
        <begin position="279"/>
        <end position="293"/>
    </location>
</feature>
<dbReference type="OrthoDB" id="3798058at2759"/>
<feature type="compositionally biased region" description="Polar residues" evidence="2">
    <location>
        <begin position="1332"/>
        <end position="1346"/>
    </location>
</feature>
<feature type="compositionally biased region" description="Polar residues" evidence="2">
    <location>
        <begin position="1300"/>
        <end position="1321"/>
    </location>
</feature>
<feature type="region of interest" description="Disordered" evidence="2">
    <location>
        <begin position="271"/>
        <end position="305"/>
    </location>
</feature>
<feature type="coiled-coil region" evidence="1">
    <location>
        <begin position="1014"/>
        <end position="1110"/>
    </location>
</feature>
<feature type="compositionally biased region" description="Polar residues" evidence="2">
    <location>
        <begin position="1601"/>
        <end position="1610"/>
    </location>
</feature>
<evidence type="ECO:0000313" key="4">
    <source>
        <dbReference type="Proteomes" id="UP000799428"/>
    </source>
</evidence>
<feature type="compositionally biased region" description="Polar residues" evidence="2">
    <location>
        <begin position="1472"/>
        <end position="1482"/>
    </location>
</feature>
<feature type="region of interest" description="Disordered" evidence="2">
    <location>
        <begin position="1"/>
        <end position="41"/>
    </location>
</feature>
<feature type="coiled-coil region" evidence="1">
    <location>
        <begin position="843"/>
        <end position="877"/>
    </location>
</feature>
<evidence type="ECO:0000313" key="3">
    <source>
        <dbReference type="EMBL" id="KAF2713754.1"/>
    </source>
</evidence>
<keyword evidence="1" id="KW-0175">Coiled coil</keyword>
<feature type="region of interest" description="Disordered" evidence="2">
    <location>
        <begin position="97"/>
        <end position="138"/>
    </location>
</feature>
<dbReference type="Proteomes" id="UP000799428">
    <property type="component" value="Unassembled WGS sequence"/>
</dbReference>